<gene>
    <name evidence="3" type="ORF">B0T18DRAFT_436469</name>
</gene>
<evidence type="ECO:0000259" key="2">
    <source>
        <dbReference type="PROSITE" id="PS50177"/>
    </source>
</evidence>
<dbReference type="PROSITE" id="PS50177">
    <property type="entry name" value="NTF2_DOMAIN"/>
    <property type="match status" value="1"/>
</dbReference>
<dbReference type="Proteomes" id="UP001172155">
    <property type="component" value="Unassembled WGS sequence"/>
</dbReference>
<dbReference type="Gene3D" id="3.10.450.50">
    <property type="match status" value="1"/>
</dbReference>
<evidence type="ECO:0000313" key="4">
    <source>
        <dbReference type="Proteomes" id="UP001172155"/>
    </source>
</evidence>
<feature type="region of interest" description="Disordered" evidence="1">
    <location>
        <begin position="74"/>
        <end position="100"/>
    </location>
</feature>
<dbReference type="EMBL" id="JAUKUD010000002">
    <property type="protein sequence ID" value="KAK0752422.1"/>
    <property type="molecule type" value="Genomic_DNA"/>
</dbReference>
<organism evidence="3 4">
    <name type="scientific">Schizothecium vesticola</name>
    <dbReference type="NCBI Taxonomy" id="314040"/>
    <lineage>
        <taxon>Eukaryota</taxon>
        <taxon>Fungi</taxon>
        <taxon>Dikarya</taxon>
        <taxon>Ascomycota</taxon>
        <taxon>Pezizomycotina</taxon>
        <taxon>Sordariomycetes</taxon>
        <taxon>Sordariomycetidae</taxon>
        <taxon>Sordariales</taxon>
        <taxon>Schizotheciaceae</taxon>
        <taxon>Schizothecium</taxon>
    </lineage>
</organism>
<evidence type="ECO:0000256" key="1">
    <source>
        <dbReference type="SAM" id="MobiDB-lite"/>
    </source>
</evidence>
<name>A0AA40F7I5_9PEZI</name>
<dbReference type="InterPro" id="IPR018222">
    <property type="entry name" value="Nuclear_transport_factor_2_euk"/>
</dbReference>
<dbReference type="AlphaFoldDB" id="A0AA40F7I5"/>
<protein>
    <recommendedName>
        <fullName evidence="2">NTF2 domain-containing protein</fullName>
    </recommendedName>
</protein>
<accession>A0AA40F7I5</accession>
<comment type="caution">
    <text evidence="3">The sequence shown here is derived from an EMBL/GenBank/DDBJ whole genome shotgun (WGS) entry which is preliminary data.</text>
</comment>
<proteinExistence type="predicted"/>
<sequence length="199" mass="21668">MIPDALKEPVRASAEEAQNFITLFYRALNDSKPISSFYINNNPTYRAAGHKPADICINGALFATPEEYDAVLAKQRSTSTTTTTAPTPTPGTTRPTPSPVRHDVAAFDAHVLNPDYRFAAPPELLAPSSGSGGKSAQGVRVMVLVSVSGTLVLGADPRHQEKRRFTENFILVPNWDAIARHGSKATRRFLIASDQYRCD</sequence>
<keyword evidence="4" id="KW-1185">Reference proteome</keyword>
<feature type="domain" description="NTF2" evidence="2">
    <location>
        <begin position="16"/>
        <end position="198"/>
    </location>
</feature>
<reference evidence="3" key="1">
    <citation type="submission" date="2023-06" db="EMBL/GenBank/DDBJ databases">
        <title>Genome-scale phylogeny and comparative genomics of the fungal order Sordariales.</title>
        <authorList>
            <consortium name="Lawrence Berkeley National Laboratory"/>
            <person name="Hensen N."/>
            <person name="Bonometti L."/>
            <person name="Westerberg I."/>
            <person name="Brannstrom I.O."/>
            <person name="Guillou S."/>
            <person name="Cros-Aarteil S."/>
            <person name="Calhoun S."/>
            <person name="Haridas S."/>
            <person name="Kuo A."/>
            <person name="Mondo S."/>
            <person name="Pangilinan J."/>
            <person name="Riley R."/>
            <person name="LaButti K."/>
            <person name="Andreopoulos B."/>
            <person name="Lipzen A."/>
            <person name="Chen C."/>
            <person name="Yanf M."/>
            <person name="Daum C."/>
            <person name="Ng V."/>
            <person name="Clum A."/>
            <person name="Steindorff A."/>
            <person name="Ohm R."/>
            <person name="Martin F."/>
            <person name="Silar P."/>
            <person name="Natvig D."/>
            <person name="Lalanne C."/>
            <person name="Gautier V."/>
            <person name="Ament-velasquez S.L."/>
            <person name="Kruys A."/>
            <person name="Hutchinson M.I."/>
            <person name="Powell A.J."/>
            <person name="Barry K."/>
            <person name="Miller A.N."/>
            <person name="Grigoriev I.V."/>
            <person name="Debuchy R."/>
            <person name="Gladieux P."/>
            <person name="Thoren M.H."/>
            <person name="Johannesson H."/>
        </authorList>
    </citation>
    <scope>NUCLEOTIDE SEQUENCE</scope>
    <source>
        <strain evidence="3">SMH3187-1</strain>
    </source>
</reference>
<evidence type="ECO:0000313" key="3">
    <source>
        <dbReference type="EMBL" id="KAK0752422.1"/>
    </source>
</evidence>
<feature type="compositionally biased region" description="Low complexity" evidence="1">
    <location>
        <begin position="77"/>
        <end position="95"/>
    </location>
</feature>